<accession>A0A8F2W605</accession>
<dbReference type="PANTHER" id="PTHR43394:SF1">
    <property type="entry name" value="ATP-BINDING CASSETTE SUB-FAMILY B MEMBER 10, MITOCHONDRIAL"/>
    <property type="match status" value="1"/>
</dbReference>
<dbReference type="AlphaFoldDB" id="A0A8F2W605"/>
<evidence type="ECO:0000256" key="2">
    <source>
        <dbReference type="ARBA" id="ARBA00022692"/>
    </source>
</evidence>
<evidence type="ECO:0000256" key="1">
    <source>
        <dbReference type="ARBA" id="ARBA00004141"/>
    </source>
</evidence>
<keyword evidence="5 7" id="KW-1133">Transmembrane helix</keyword>
<dbReference type="GO" id="GO:0005524">
    <property type="term" value="F:ATP binding"/>
    <property type="evidence" value="ECO:0007669"/>
    <property type="project" value="UniProtKB-KW"/>
</dbReference>
<keyword evidence="3" id="KW-0547">Nucleotide-binding</keyword>
<evidence type="ECO:0000256" key="3">
    <source>
        <dbReference type="ARBA" id="ARBA00022741"/>
    </source>
</evidence>
<dbReference type="InterPro" id="IPR003439">
    <property type="entry name" value="ABC_transporter-like_ATP-bd"/>
</dbReference>
<dbReference type="InterPro" id="IPR027417">
    <property type="entry name" value="P-loop_NTPase"/>
</dbReference>
<feature type="transmembrane region" description="Helical" evidence="7">
    <location>
        <begin position="574"/>
        <end position="599"/>
    </location>
</feature>
<dbReference type="CDD" id="cd18577">
    <property type="entry name" value="ABC_6TM_Pgp_ABCB1_D1_like"/>
    <property type="match status" value="1"/>
</dbReference>
<dbReference type="InterPro" id="IPR003593">
    <property type="entry name" value="AAA+_ATPase"/>
</dbReference>
<dbReference type="PROSITE" id="PS50929">
    <property type="entry name" value="ABC_TM1F"/>
    <property type="match status" value="2"/>
</dbReference>
<protein>
    <recommendedName>
        <fullName evidence="11">Antigen peptide transporter 2</fullName>
    </recommendedName>
</protein>
<feature type="transmembrane region" description="Helical" evidence="7">
    <location>
        <begin position="528"/>
        <end position="554"/>
    </location>
</feature>
<dbReference type="SMART" id="SM00382">
    <property type="entry name" value="AAA"/>
    <property type="match status" value="1"/>
</dbReference>
<dbReference type="SUPFAM" id="SSF52540">
    <property type="entry name" value="P-loop containing nucleoside triphosphate hydrolases"/>
    <property type="match status" value="2"/>
</dbReference>
<feature type="transmembrane region" description="Helical" evidence="7">
    <location>
        <begin position="171"/>
        <end position="192"/>
    </location>
</feature>
<evidence type="ECO:0000256" key="4">
    <source>
        <dbReference type="ARBA" id="ARBA00022840"/>
    </source>
</evidence>
<feature type="transmembrane region" description="Helical" evidence="7">
    <location>
        <begin position="145"/>
        <end position="165"/>
    </location>
</feature>
<dbReference type="InterPro" id="IPR036640">
    <property type="entry name" value="ABC1_TM_sf"/>
</dbReference>
<feature type="domain" description="ABC transmembrane type-1" evidence="9">
    <location>
        <begin position="20"/>
        <end position="312"/>
    </location>
</feature>
<dbReference type="PROSITE" id="PS00211">
    <property type="entry name" value="ABC_TRANSPORTER_1"/>
    <property type="match status" value="1"/>
</dbReference>
<dbReference type="Proteomes" id="UP000825438">
    <property type="component" value="Chromosome VII"/>
</dbReference>
<dbReference type="PROSITE" id="PS50893">
    <property type="entry name" value="ABC_TRANSPORTER_2"/>
    <property type="match status" value="1"/>
</dbReference>
<dbReference type="Gene3D" id="3.40.50.300">
    <property type="entry name" value="P-loop containing nucleotide triphosphate hydrolases"/>
    <property type="match status" value="2"/>
</dbReference>
<feature type="transmembrane region" description="Helical" evidence="7">
    <location>
        <begin position="678"/>
        <end position="699"/>
    </location>
</feature>
<evidence type="ECO:0000259" key="9">
    <source>
        <dbReference type="PROSITE" id="PS50929"/>
    </source>
</evidence>
<proteinExistence type="predicted"/>
<evidence type="ECO:0000256" key="5">
    <source>
        <dbReference type="ARBA" id="ARBA00022989"/>
    </source>
</evidence>
<dbReference type="CDD" id="cd18578">
    <property type="entry name" value="ABC_6TM_Pgp_ABCB1_D2_like"/>
    <property type="match status" value="1"/>
</dbReference>
<name>A0A8F2W605_CANAR</name>
<keyword evidence="2 7" id="KW-0812">Transmembrane</keyword>
<dbReference type="Pfam" id="PF00005">
    <property type="entry name" value="ABC_tran"/>
    <property type="match status" value="1"/>
</dbReference>
<feature type="domain" description="ABC transmembrane type-1" evidence="9">
    <location>
        <begin position="533"/>
        <end position="820"/>
    </location>
</feature>
<feature type="transmembrane region" description="Helical" evidence="7">
    <location>
        <begin position="287"/>
        <end position="310"/>
    </location>
</feature>
<organism evidence="10">
    <name type="scientific">Candidozyma auris</name>
    <name type="common">Yeast</name>
    <name type="synonym">Candida auris</name>
    <dbReference type="NCBI Taxonomy" id="498019"/>
    <lineage>
        <taxon>Eukaryota</taxon>
        <taxon>Fungi</taxon>
        <taxon>Dikarya</taxon>
        <taxon>Ascomycota</taxon>
        <taxon>Saccharomycotina</taxon>
        <taxon>Pichiomycetes</taxon>
        <taxon>Metschnikowiaceae</taxon>
        <taxon>Candidozyma</taxon>
    </lineage>
</organism>
<dbReference type="SUPFAM" id="SSF90123">
    <property type="entry name" value="ABC transporter transmembrane region"/>
    <property type="match status" value="2"/>
</dbReference>
<reference evidence="10" key="1">
    <citation type="submission" date="2021-06" db="EMBL/GenBank/DDBJ databases">
        <title>Candida auris outbreak in lebanese hospital.</title>
        <authorList>
            <person name="Finianos M."/>
        </authorList>
    </citation>
    <scope>NUCLEOTIDE SEQUENCE</scope>
    <source>
        <strain evidence="10">CA7LBN</strain>
    </source>
</reference>
<feature type="transmembrane region" description="Helical" evidence="7">
    <location>
        <begin position="652"/>
        <end position="672"/>
    </location>
</feature>
<dbReference type="GO" id="GO:0005743">
    <property type="term" value="C:mitochondrial inner membrane"/>
    <property type="evidence" value="ECO:0007669"/>
    <property type="project" value="TreeGrafter"/>
</dbReference>
<gene>
    <name evidence="10" type="ORF">CA7LBN_004759</name>
</gene>
<dbReference type="EMBL" id="CP076755">
    <property type="protein sequence ID" value="QWW25855.1"/>
    <property type="molecule type" value="Genomic_DNA"/>
</dbReference>
<feature type="transmembrane region" description="Helical" evidence="7">
    <location>
        <begin position="255"/>
        <end position="275"/>
    </location>
</feature>
<dbReference type="PANTHER" id="PTHR43394">
    <property type="entry name" value="ATP-DEPENDENT PERMEASE MDL1, MITOCHONDRIAL"/>
    <property type="match status" value="1"/>
</dbReference>
<feature type="transmembrane region" description="Helical" evidence="7">
    <location>
        <begin position="65"/>
        <end position="93"/>
    </location>
</feature>
<evidence type="ECO:0000256" key="6">
    <source>
        <dbReference type="ARBA" id="ARBA00023136"/>
    </source>
</evidence>
<keyword evidence="6 7" id="KW-0472">Membrane</keyword>
<dbReference type="Gene3D" id="1.20.1560.10">
    <property type="entry name" value="ABC transporter type 1, transmembrane domain"/>
    <property type="match status" value="2"/>
</dbReference>
<dbReference type="GO" id="GO:0016887">
    <property type="term" value="F:ATP hydrolysis activity"/>
    <property type="evidence" value="ECO:0007669"/>
    <property type="project" value="InterPro"/>
</dbReference>
<evidence type="ECO:0000313" key="10">
    <source>
        <dbReference type="EMBL" id="QWW25855.1"/>
    </source>
</evidence>
<evidence type="ECO:0008006" key="11">
    <source>
        <dbReference type="Google" id="ProtNLM"/>
    </source>
</evidence>
<sequence length="1102" mass="122647">MQSKGHLLMFATKKDIPCAILGLITMVIASVGSPIQTQIYGEAFEKLSKYVSGEYRSIGAFVSDIRLLCGLIMVVGVVRMVFTWVSIHVWLIVGERQQKRARKLLLTGLMRQNLEWYDSKENLMGTLAQVNRCIEEIRVATSENVALLVQGTSAIIFLLISAMISSWSLTLVIMASAPLMALSSVVFGKLTLRFASKENSSSAEASKVLDWCFVSGNLVRLLNGKYEDSVSFNRIVDSSAKAFTKMTLAICSSQSVLRTLSFLIFVQGFWFGSFMVSTGRLSIGQVFTAFSSCLLLGTHITTVASVLALLNKGQAAAATIASFMKKDDYFTLGDPDSAEKCFDPIVTGRRIRFDCVSFTHKNSEKQSLHDLSFELRNDNINFIIGPSGCGNPILILDEALSAIDFHTRRTLLRRIRAWRKGKMTVMISHNMSDIENNDSVLTLQAGKVREYEQYIPSSHDDKEVVNVNASIDDLIVHEKSESIFSSEETHNSREVNDLEAQGDQRDELKIKSVFSIFRDCFHTIPRKWIIGTSLMLSLISGVLTPVLSFCFSKLLSNIVNESAKASPPNHGAVFWSVLVIGLIIGDGIIYFMAHFLITFSSEAWIVKLRKKALVAINDQDMSFFTQKYMKPAELTALLMNDSRDLRNLISEFLPAALSLVALTLVGVIWSIVSGWKLALVGTSFVPLILLITISYGTILSRIEASYKNKIANIEKYNHNAVSGVKTVKAFGIADNLEKQMQEKLAEISSIAITRACFTGFGYSLSEMCTCIATAVILYYGLFLVARLEYTYESMLQVLTLLTFTMTSASTLMSSLPEIARGQRAGTLFAKLLSLTASSIETSGSKTALRLVRDGEPILNFRSVSFSYHDRQNDSYRRVLCNMSFEITKGSIVGIVGASGSGKSTVASLIGRLMDCDTGRISFNTQEIIEYDPQWYRRNIAIVPQHPKFFEGTVWENLTYGVEKPFLTKDFVIGYLKVCNMWDLIASLPYGMDTQLDERSVSSGQLQRLCIARALIREPKLIVFDECTSNLDRINTKMITELINFGITEANPQTTVVVITHDVEIMEQLPEILVLKNGRVDQRGKYADIAHQEGELNRLLSQH</sequence>
<dbReference type="InterPro" id="IPR039421">
    <property type="entry name" value="Type_1_exporter"/>
</dbReference>
<dbReference type="InterPro" id="IPR017871">
    <property type="entry name" value="ABC_transporter-like_CS"/>
</dbReference>
<dbReference type="GO" id="GO:0015421">
    <property type="term" value="F:ABC-type oligopeptide transporter activity"/>
    <property type="evidence" value="ECO:0007669"/>
    <property type="project" value="TreeGrafter"/>
</dbReference>
<evidence type="ECO:0000259" key="8">
    <source>
        <dbReference type="PROSITE" id="PS50893"/>
    </source>
</evidence>
<feature type="domain" description="ABC transporter" evidence="8">
    <location>
        <begin position="858"/>
        <end position="1101"/>
    </location>
</feature>
<dbReference type="GO" id="GO:0090374">
    <property type="term" value="P:oligopeptide export from mitochondrion"/>
    <property type="evidence" value="ECO:0007669"/>
    <property type="project" value="TreeGrafter"/>
</dbReference>
<evidence type="ECO:0000256" key="7">
    <source>
        <dbReference type="SAM" id="Phobius"/>
    </source>
</evidence>
<dbReference type="Pfam" id="PF00664">
    <property type="entry name" value="ABC_membrane"/>
    <property type="match status" value="2"/>
</dbReference>
<feature type="transmembrane region" description="Helical" evidence="7">
    <location>
        <begin position="767"/>
        <end position="787"/>
    </location>
</feature>
<keyword evidence="4" id="KW-0067">ATP-binding</keyword>
<comment type="subcellular location">
    <subcellularLocation>
        <location evidence="1">Membrane</location>
        <topology evidence="1">Multi-pass membrane protein</topology>
    </subcellularLocation>
</comment>
<dbReference type="InterPro" id="IPR011527">
    <property type="entry name" value="ABC1_TM_dom"/>
</dbReference>